<feature type="non-terminal residue" evidence="2">
    <location>
        <position position="355"/>
    </location>
</feature>
<organism evidence="2 3">
    <name type="scientific">Amblyomma americanum</name>
    <name type="common">Lone star tick</name>
    <dbReference type="NCBI Taxonomy" id="6943"/>
    <lineage>
        <taxon>Eukaryota</taxon>
        <taxon>Metazoa</taxon>
        <taxon>Ecdysozoa</taxon>
        <taxon>Arthropoda</taxon>
        <taxon>Chelicerata</taxon>
        <taxon>Arachnida</taxon>
        <taxon>Acari</taxon>
        <taxon>Parasitiformes</taxon>
        <taxon>Ixodida</taxon>
        <taxon>Ixodoidea</taxon>
        <taxon>Ixodidae</taxon>
        <taxon>Amblyomminae</taxon>
        <taxon>Amblyomma</taxon>
    </lineage>
</organism>
<dbReference type="Proteomes" id="UP001321473">
    <property type="component" value="Unassembled WGS sequence"/>
</dbReference>
<evidence type="ECO:0008006" key="4">
    <source>
        <dbReference type="Google" id="ProtNLM"/>
    </source>
</evidence>
<dbReference type="AlphaFoldDB" id="A0AAQ4DP38"/>
<keyword evidence="1" id="KW-0732">Signal</keyword>
<name>A0AAQ4DP38_AMBAM</name>
<evidence type="ECO:0000256" key="1">
    <source>
        <dbReference type="SAM" id="SignalP"/>
    </source>
</evidence>
<protein>
    <recommendedName>
        <fullName evidence="4">Secreted protein</fullName>
    </recommendedName>
</protein>
<reference evidence="2 3" key="1">
    <citation type="journal article" date="2023" name="Arcadia Sci">
        <title>De novo assembly of a long-read Amblyomma americanum tick genome.</title>
        <authorList>
            <person name="Chou S."/>
            <person name="Poskanzer K.E."/>
            <person name="Rollins M."/>
            <person name="Thuy-Boun P.S."/>
        </authorList>
    </citation>
    <scope>NUCLEOTIDE SEQUENCE [LARGE SCALE GENOMIC DNA]</scope>
    <source>
        <strain evidence="2">F_SG_1</strain>
        <tissue evidence="2">Salivary glands</tissue>
    </source>
</reference>
<gene>
    <name evidence="2" type="ORF">V5799_033163</name>
</gene>
<feature type="signal peptide" evidence="1">
    <location>
        <begin position="1"/>
        <end position="19"/>
    </location>
</feature>
<sequence length="355" mass="38638">MSLTWTLFYVLQVIPGSATLQSGHVCPDDICGSGENQLHIDNASKWVSSIDGTVLPVTTFIHRIVTSSELTGIKETLLYVLQVIPGSAALQTGHVWPDDICGSDENQLHIDNASERVSSIDDIVLPVTTFIHRIVTSSELTGIKEVTEEFTFSGHGKPGPNMSLTWTLFYVLQVIPGSAALQTGHVWPDDICGSDENQLHIDNASEWVSSIDDTVLPVTTFIHRIVTSSELTGIKEVTEEFICSGHGKPGPNMSLTWTLFYVLQVIPGSAALQTGHVWPDDICGSDENQLHIDNAPDWVSAIDDTVLPVTTFIHRIVTSSELTGIKEVTEEFTCSGRGGPVPNMSLTRTLFCVLQ</sequence>
<proteinExistence type="predicted"/>
<evidence type="ECO:0000313" key="3">
    <source>
        <dbReference type="Proteomes" id="UP001321473"/>
    </source>
</evidence>
<evidence type="ECO:0000313" key="2">
    <source>
        <dbReference type="EMBL" id="KAK8764228.1"/>
    </source>
</evidence>
<keyword evidence="3" id="KW-1185">Reference proteome</keyword>
<dbReference type="EMBL" id="JARKHS020028518">
    <property type="protein sequence ID" value="KAK8764228.1"/>
    <property type="molecule type" value="Genomic_DNA"/>
</dbReference>
<comment type="caution">
    <text evidence="2">The sequence shown here is derived from an EMBL/GenBank/DDBJ whole genome shotgun (WGS) entry which is preliminary data.</text>
</comment>
<accession>A0AAQ4DP38</accession>
<feature type="chain" id="PRO_5042946508" description="Secreted protein" evidence="1">
    <location>
        <begin position="20"/>
        <end position="355"/>
    </location>
</feature>